<evidence type="ECO:0000313" key="8">
    <source>
        <dbReference type="Proteomes" id="UP000095009"/>
    </source>
</evidence>
<dbReference type="SMART" id="SM00014">
    <property type="entry name" value="acidPPc"/>
    <property type="match status" value="1"/>
</dbReference>
<evidence type="ECO:0000256" key="2">
    <source>
        <dbReference type="ARBA" id="ARBA00022692"/>
    </source>
</evidence>
<accession>A0A1E3PUC1</accession>
<name>A0A1E3PUC1_9ASCO</name>
<dbReference type="AlphaFoldDB" id="A0A1E3PUC1"/>
<dbReference type="Gene3D" id="1.20.144.10">
    <property type="entry name" value="Phosphatidic acid phosphatase type 2/haloperoxidase"/>
    <property type="match status" value="1"/>
</dbReference>
<feature type="transmembrane region" description="Helical" evidence="5">
    <location>
        <begin position="51"/>
        <end position="67"/>
    </location>
</feature>
<keyword evidence="3 5" id="KW-1133">Transmembrane helix</keyword>
<feature type="domain" description="Phosphatidic acid phosphatase type 2/haloperoxidase" evidence="6">
    <location>
        <begin position="183"/>
        <end position="320"/>
    </location>
</feature>
<dbReference type="InterPro" id="IPR052185">
    <property type="entry name" value="IPC_Synthase-Related"/>
</dbReference>
<dbReference type="Proteomes" id="UP000095009">
    <property type="component" value="Unassembled WGS sequence"/>
</dbReference>
<protein>
    <submittedName>
        <fullName evidence="7">PAP2-domain-containing protein</fullName>
    </submittedName>
</protein>
<dbReference type="GO" id="GO:0070916">
    <property type="term" value="C:inositol phosphoceramide synthase complex"/>
    <property type="evidence" value="ECO:0007669"/>
    <property type="project" value="TreeGrafter"/>
</dbReference>
<dbReference type="InterPro" id="IPR026841">
    <property type="entry name" value="Aur1/Ipt1"/>
</dbReference>
<evidence type="ECO:0000256" key="3">
    <source>
        <dbReference type="ARBA" id="ARBA00022989"/>
    </source>
</evidence>
<keyword evidence="4 5" id="KW-0472">Membrane</keyword>
<dbReference type="PANTHER" id="PTHR31310">
    <property type="match status" value="1"/>
</dbReference>
<dbReference type="GO" id="GO:0016020">
    <property type="term" value="C:membrane"/>
    <property type="evidence" value="ECO:0007669"/>
    <property type="project" value="UniProtKB-SubCell"/>
</dbReference>
<evidence type="ECO:0000256" key="4">
    <source>
        <dbReference type="ARBA" id="ARBA00023136"/>
    </source>
</evidence>
<dbReference type="InterPro" id="IPR036938">
    <property type="entry name" value="PAP2/HPO_sf"/>
</dbReference>
<dbReference type="CDD" id="cd03386">
    <property type="entry name" value="PAP2_Aur1_like"/>
    <property type="match status" value="1"/>
</dbReference>
<keyword evidence="8" id="KW-1185">Reference proteome</keyword>
<feature type="transmembrane region" description="Helical" evidence="5">
    <location>
        <begin position="298"/>
        <end position="319"/>
    </location>
</feature>
<feature type="transmembrane region" description="Helical" evidence="5">
    <location>
        <begin position="94"/>
        <end position="110"/>
    </location>
</feature>
<dbReference type="EMBL" id="KV454406">
    <property type="protein sequence ID" value="ODQ68552.1"/>
    <property type="molecule type" value="Genomic_DNA"/>
</dbReference>
<feature type="transmembrane region" description="Helical" evidence="5">
    <location>
        <begin position="122"/>
        <end position="144"/>
    </location>
</feature>
<reference evidence="7 8" key="1">
    <citation type="journal article" date="2016" name="Proc. Natl. Acad. Sci. U.S.A.">
        <title>Comparative genomics of biotechnologically important yeasts.</title>
        <authorList>
            <person name="Riley R."/>
            <person name="Haridas S."/>
            <person name="Wolfe K.H."/>
            <person name="Lopes M.R."/>
            <person name="Hittinger C.T."/>
            <person name="Goeker M."/>
            <person name="Salamov A.A."/>
            <person name="Wisecaver J.H."/>
            <person name="Long T.M."/>
            <person name="Calvey C.H."/>
            <person name="Aerts A.L."/>
            <person name="Barry K.W."/>
            <person name="Choi C."/>
            <person name="Clum A."/>
            <person name="Coughlan A.Y."/>
            <person name="Deshpande S."/>
            <person name="Douglass A.P."/>
            <person name="Hanson S.J."/>
            <person name="Klenk H.-P."/>
            <person name="LaButti K.M."/>
            <person name="Lapidus A."/>
            <person name="Lindquist E.A."/>
            <person name="Lipzen A.M."/>
            <person name="Meier-Kolthoff J.P."/>
            <person name="Ohm R.A."/>
            <person name="Otillar R.P."/>
            <person name="Pangilinan J.L."/>
            <person name="Peng Y."/>
            <person name="Rokas A."/>
            <person name="Rosa C.A."/>
            <person name="Scheuner C."/>
            <person name="Sibirny A.A."/>
            <person name="Slot J.C."/>
            <person name="Stielow J.B."/>
            <person name="Sun H."/>
            <person name="Kurtzman C.P."/>
            <person name="Blackwell M."/>
            <person name="Grigoriev I.V."/>
            <person name="Jeffries T.W."/>
        </authorList>
    </citation>
    <scope>NUCLEOTIDE SEQUENCE [LARGE SCALE GENOMIC DNA]</scope>
    <source>
        <strain evidence="7 8">DSM 6958</strain>
    </source>
</reference>
<dbReference type="InterPro" id="IPR000326">
    <property type="entry name" value="PAP2/HPO"/>
</dbReference>
<sequence length="417" mass="47200">MINPFKLMKNNLQSDMPPGGPHAITRLQTSFDVRITYQRVAQHKFTLSSDWHYILMASSLTFCFIIIESPNLLIRSIVALTLLLLMAMPISGQFFFPLMAILNWLILFYSPRFIPSAYRPQIFVRLLPALETILYGGNLSQALASNQSDVLDILAWIPYGLCHYGAPFVVSILLFVFAPPKTLPCFTFSFGFMNFFGVLIELLAPNAPPWYQYIHGLDPANYSMNGSAGGLARIDKLIGINLYSGSFGASPMVFGAFPSMHSGSAVMEALFLSHVFPKLTPLFTFYVAWIWWSTMYLTHHYFIDLTAGAIIAFTVYYLVRISWLPKTVPGKISRWSYDAVEIGYAGGPPKFRKSMEFDRNYIELPQINTSNSANTDTLFEEAHDLEYDIDIDQEVRELISNRTSLSDGDYQEPKLVR</sequence>
<dbReference type="OrthoDB" id="5784at2759"/>
<dbReference type="GO" id="GO:0030148">
    <property type="term" value="P:sphingolipid biosynthetic process"/>
    <property type="evidence" value="ECO:0007669"/>
    <property type="project" value="TreeGrafter"/>
</dbReference>
<dbReference type="PANTHER" id="PTHR31310:SF11">
    <property type="entry name" value="INOSITOL PHOSPHORYLCERAMIDE SYNTHASE CATALYTIC SUBUNIT AUR1"/>
    <property type="match status" value="1"/>
</dbReference>
<comment type="subcellular location">
    <subcellularLocation>
        <location evidence="1">Membrane</location>
        <topology evidence="1">Multi-pass membrane protein</topology>
    </subcellularLocation>
</comment>
<dbReference type="GO" id="GO:0006676">
    <property type="term" value="P:mannosyl diphosphorylinositol ceramide metabolic process"/>
    <property type="evidence" value="ECO:0007669"/>
    <property type="project" value="TreeGrafter"/>
</dbReference>
<evidence type="ECO:0000256" key="1">
    <source>
        <dbReference type="ARBA" id="ARBA00004141"/>
    </source>
</evidence>
<feature type="transmembrane region" description="Helical" evidence="5">
    <location>
        <begin position="237"/>
        <end position="257"/>
    </location>
</feature>
<dbReference type="STRING" id="857566.A0A1E3PUC1"/>
<gene>
    <name evidence="7" type="ORF">NADFUDRAFT_45080</name>
</gene>
<evidence type="ECO:0000259" key="6">
    <source>
        <dbReference type="SMART" id="SM00014"/>
    </source>
</evidence>
<organism evidence="7 8">
    <name type="scientific">Nadsonia fulvescens var. elongata DSM 6958</name>
    <dbReference type="NCBI Taxonomy" id="857566"/>
    <lineage>
        <taxon>Eukaryota</taxon>
        <taxon>Fungi</taxon>
        <taxon>Dikarya</taxon>
        <taxon>Ascomycota</taxon>
        <taxon>Saccharomycotina</taxon>
        <taxon>Dipodascomycetes</taxon>
        <taxon>Dipodascales</taxon>
        <taxon>Dipodascales incertae sedis</taxon>
        <taxon>Nadsonia</taxon>
    </lineage>
</organism>
<feature type="transmembrane region" description="Helical" evidence="5">
    <location>
        <begin position="269"/>
        <end position="292"/>
    </location>
</feature>
<proteinExistence type="predicted"/>
<dbReference type="Pfam" id="PF14378">
    <property type="entry name" value="PAP2_3"/>
    <property type="match status" value="1"/>
</dbReference>
<evidence type="ECO:0000313" key="7">
    <source>
        <dbReference type="EMBL" id="ODQ68552.1"/>
    </source>
</evidence>
<dbReference type="SUPFAM" id="SSF48317">
    <property type="entry name" value="Acid phosphatase/Vanadium-dependent haloperoxidase"/>
    <property type="match status" value="1"/>
</dbReference>
<keyword evidence="2 5" id="KW-0812">Transmembrane</keyword>
<evidence type="ECO:0000256" key="5">
    <source>
        <dbReference type="SAM" id="Phobius"/>
    </source>
</evidence>
<feature type="transmembrane region" description="Helical" evidence="5">
    <location>
        <begin position="156"/>
        <end position="178"/>
    </location>
</feature>
<feature type="transmembrane region" description="Helical" evidence="5">
    <location>
        <begin position="185"/>
        <end position="204"/>
    </location>
</feature>